<keyword evidence="4" id="KW-0378">Hydrolase</keyword>
<dbReference type="PANTHER" id="PTHR48102">
    <property type="entry name" value="ATP-DEPENDENT CLP PROTEASE ATP-BINDING SUBUNIT CLPX-LIKE, MITOCHONDRIAL-RELATED"/>
    <property type="match status" value="1"/>
</dbReference>
<evidence type="ECO:0000313" key="4">
    <source>
        <dbReference type="EMBL" id="VFT70701.1"/>
    </source>
</evidence>
<dbReference type="SUPFAM" id="SSF52540">
    <property type="entry name" value="P-loop containing nucleoside triphosphate hydrolases"/>
    <property type="match status" value="1"/>
</dbReference>
<dbReference type="AlphaFoldDB" id="A0A485JIP3"/>
<dbReference type="GO" id="GO:0009376">
    <property type="term" value="C:HslUV protease complex"/>
    <property type="evidence" value="ECO:0007669"/>
    <property type="project" value="TreeGrafter"/>
</dbReference>
<evidence type="ECO:0000256" key="1">
    <source>
        <dbReference type="ARBA" id="ARBA00022741"/>
    </source>
</evidence>
<keyword evidence="2 4" id="KW-0067">ATP-binding</keyword>
<organism evidence="4 5">
    <name type="scientific">Escherichia coli</name>
    <dbReference type="NCBI Taxonomy" id="562"/>
    <lineage>
        <taxon>Bacteria</taxon>
        <taxon>Pseudomonadati</taxon>
        <taxon>Pseudomonadota</taxon>
        <taxon>Gammaproteobacteria</taxon>
        <taxon>Enterobacterales</taxon>
        <taxon>Enterobacteriaceae</taxon>
        <taxon>Escherichia</taxon>
    </lineage>
</organism>
<feature type="domain" description="Clp ATPase C-terminal" evidence="3">
    <location>
        <begin position="4"/>
        <end position="61"/>
    </location>
</feature>
<keyword evidence="1" id="KW-0547">Nucleotide-binding</keyword>
<dbReference type="Proteomes" id="UP000358010">
    <property type="component" value="Unassembled WGS sequence"/>
</dbReference>
<dbReference type="GO" id="GO:0051301">
    <property type="term" value="P:cell division"/>
    <property type="evidence" value="ECO:0007669"/>
    <property type="project" value="TreeGrafter"/>
</dbReference>
<dbReference type="GO" id="GO:0008233">
    <property type="term" value="F:peptidase activity"/>
    <property type="evidence" value="ECO:0007669"/>
    <property type="project" value="UniProtKB-KW"/>
</dbReference>
<evidence type="ECO:0000259" key="3">
    <source>
        <dbReference type="SMART" id="SM01086"/>
    </source>
</evidence>
<dbReference type="EMBL" id="CAADJZ010000001">
    <property type="protein sequence ID" value="VFT70701.1"/>
    <property type="molecule type" value="Genomic_DNA"/>
</dbReference>
<reference evidence="4 5" key="1">
    <citation type="submission" date="2019-03" db="EMBL/GenBank/DDBJ databases">
        <authorList>
            <consortium name="Pathogen Informatics"/>
        </authorList>
    </citation>
    <scope>NUCLEOTIDE SEQUENCE [LARGE SCALE GENOMIC DNA]</scope>
    <source>
        <strain evidence="4 5">NCTC10974</strain>
    </source>
</reference>
<evidence type="ECO:0000256" key="2">
    <source>
        <dbReference type="ARBA" id="ARBA00022840"/>
    </source>
</evidence>
<dbReference type="SMART" id="SM01086">
    <property type="entry name" value="ClpB_D2-small"/>
    <property type="match status" value="1"/>
</dbReference>
<proteinExistence type="predicted"/>
<dbReference type="InterPro" id="IPR019489">
    <property type="entry name" value="Clp_ATPase_C"/>
</dbReference>
<name>A0A485JIP3_ECOLX</name>
<dbReference type="GO" id="GO:0016887">
    <property type="term" value="F:ATP hydrolysis activity"/>
    <property type="evidence" value="ECO:0007669"/>
    <property type="project" value="TreeGrafter"/>
</dbReference>
<dbReference type="PANTHER" id="PTHR48102:SF7">
    <property type="entry name" value="ATP-DEPENDENT CLP PROTEASE ATP-BINDING SUBUNIT CLPX-LIKE, MITOCHONDRIAL"/>
    <property type="match status" value="1"/>
</dbReference>
<dbReference type="GO" id="GO:0051603">
    <property type="term" value="P:proteolysis involved in protein catabolic process"/>
    <property type="evidence" value="ECO:0007669"/>
    <property type="project" value="TreeGrafter"/>
</dbReference>
<evidence type="ECO:0000313" key="5">
    <source>
        <dbReference type="Proteomes" id="UP000358010"/>
    </source>
</evidence>
<dbReference type="Pfam" id="PF10431">
    <property type="entry name" value="ClpB_D2-small"/>
    <property type="match status" value="1"/>
</dbReference>
<accession>A0A485JIP3</accession>
<dbReference type="GO" id="GO:0005524">
    <property type="term" value="F:ATP binding"/>
    <property type="evidence" value="ECO:0007669"/>
    <property type="project" value="UniProtKB-KW"/>
</dbReference>
<dbReference type="InterPro" id="IPR027417">
    <property type="entry name" value="P-loop_NTPase"/>
</dbReference>
<dbReference type="Gene3D" id="1.10.8.60">
    <property type="match status" value="1"/>
</dbReference>
<keyword evidence="4" id="KW-0645">Protease</keyword>
<protein>
    <submittedName>
        <fullName evidence="4">ATP-dependent Clp protease ATP-binding subunit clpX</fullName>
    </submittedName>
</protein>
<dbReference type="InterPro" id="IPR050052">
    <property type="entry name" value="ATP-dep_Clp_protease_ClpX"/>
</dbReference>
<sequence length="62" mass="6900">MNELSEEALIQILKEPKNALTKQYQALFNLEGVDLEFRDEALDAIAKKAMARKPVPVACVPS</sequence>
<gene>
    <name evidence="4" type="primary">clpX_1</name>
    <name evidence="4" type="ORF">NCTC10974_04293</name>
</gene>